<comment type="catalytic activity">
    <reaction evidence="1">
        <text>[protein]-peptidylproline (omega=180) = [protein]-peptidylproline (omega=0)</text>
        <dbReference type="Rhea" id="RHEA:16237"/>
        <dbReference type="Rhea" id="RHEA-COMP:10747"/>
        <dbReference type="Rhea" id="RHEA-COMP:10748"/>
        <dbReference type="ChEBI" id="CHEBI:83833"/>
        <dbReference type="ChEBI" id="CHEBI:83834"/>
        <dbReference type="EC" id="5.2.1.8"/>
    </reaction>
</comment>
<accession>A0A7T0BTX6</accession>
<dbReference type="InterPro" id="IPR027304">
    <property type="entry name" value="Trigger_fact/SurA_dom_sf"/>
</dbReference>
<dbReference type="Proteomes" id="UP000594688">
    <property type="component" value="Chromosome"/>
</dbReference>
<dbReference type="PANTHER" id="PTHR47245:SF1">
    <property type="entry name" value="FOLDASE PROTEIN PRSA"/>
    <property type="match status" value="1"/>
</dbReference>
<dbReference type="AlphaFoldDB" id="A0A7T0BTX6"/>
<dbReference type="Gene3D" id="1.10.4030.10">
    <property type="entry name" value="Porin chaperone SurA, peptide-binding domain"/>
    <property type="match status" value="1"/>
</dbReference>
<dbReference type="SUPFAM" id="SSF109998">
    <property type="entry name" value="Triger factor/SurA peptide-binding domain-like"/>
    <property type="match status" value="1"/>
</dbReference>
<organism evidence="9 10">
    <name type="scientific">Candidatus Nitronauta litoralis</name>
    <dbReference type="NCBI Taxonomy" id="2705533"/>
    <lineage>
        <taxon>Bacteria</taxon>
        <taxon>Pseudomonadati</taxon>
        <taxon>Nitrospinota/Tectimicrobiota group</taxon>
        <taxon>Nitrospinota</taxon>
        <taxon>Nitrospinia</taxon>
        <taxon>Nitrospinales</taxon>
        <taxon>Nitrospinaceae</taxon>
        <taxon>Candidatus Nitronauta</taxon>
    </lineage>
</organism>
<dbReference type="PROSITE" id="PS50198">
    <property type="entry name" value="PPIC_PPIASE_2"/>
    <property type="match status" value="1"/>
</dbReference>
<gene>
    <name evidence="9" type="ORF">G3M70_03325</name>
</gene>
<keyword evidence="4 6" id="KW-0697">Rotamase</keyword>
<dbReference type="EMBL" id="CP048685">
    <property type="protein sequence ID" value="QPJ60969.1"/>
    <property type="molecule type" value="Genomic_DNA"/>
</dbReference>
<protein>
    <recommendedName>
        <fullName evidence="2">peptidylprolyl isomerase</fullName>
        <ecNumber evidence="2">5.2.1.8</ecNumber>
    </recommendedName>
</protein>
<dbReference type="InterPro" id="IPR050245">
    <property type="entry name" value="PrsA_foldase"/>
</dbReference>
<dbReference type="InterPro" id="IPR000297">
    <property type="entry name" value="PPIase_PpiC"/>
</dbReference>
<name>A0A7T0BTX6_9BACT</name>
<evidence type="ECO:0000256" key="3">
    <source>
        <dbReference type="ARBA" id="ARBA00022729"/>
    </source>
</evidence>
<keyword evidence="3 7" id="KW-0732">Signal</keyword>
<dbReference type="Gene3D" id="3.10.50.40">
    <property type="match status" value="1"/>
</dbReference>
<evidence type="ECO:0000313" key="9">
    <source>
        <dbReference type="EMBL" id="QPJ60969.1"/>
    </source>
</evidence>
<feature type="signal peptide" evidence="7">
    <location>
        <begin position="1"/>
        <end position="23"/>
    </location>
</feature>
<evidence type="ECO:0000256" key="4">
    <source>
        <dbReference type="ARBA" id="ARBA00023110"/>
    </source>
</evidence>
<dbReference type="SUPFAM" id="SSF54534">
    <property type="entry name" value="FKBP-like"/>
    <property type="match status" value="1"/>
</dbReference>
<evidence type="ECO:0000256" key="1">
    <source>
        <dbReference type="ARBA" id="ARBA00000971"/>
    </source>
</evidence>
<dbReference type="KEGG" id="nli:G3M70_03325"/>
<dbReference type="PANTHER" id="PTHR47245">
    <property type="entry name" value="PEPTIDYLPROLYL ISOMERASE"/>
    <property type="match status" value="1"/>
</dbReference>
<feature type="chain" id="PRO_5032457517" description="peptidylprolyl isomerase" evidence="7">
    <location>
        <begin position="24"/>
        <end position="351"/>
    </location>
</feature>
<sequence length="351" mass="39864">MAFKKYCLSVLFTILLSTNLSLADDDSASTLSINGKSVPQVVAVVNGVNLPVQFLENQVAAYRMQLKQQGVPPTPADEEAFARDALNRMIDQEVLYQKRKELGLKADPEKVNKEIERIASQFPSKELFLNALSVQRLDMNMLKTSLVKKFIDDEFLRKKIAPNVKLPKDAASRYYQANLKQFEKPERFTIKHIFVSALASPPHARKDVSPAIRKKAEKLQKMILDDAKNKIDEAYKKLKSGSSFEKLVKEYSEDSNSKDKDGLLGDVVPRTVFPEMSAWLPRLKAGEFSEPIKTPLGYHIMKMEARLPKEIVPLKDVESDILNHLLKQELEKARDAELKTMKAKAKIQQFF</sequence>
<dbReference type="GO" id="GO:0003755">
    <property type="term" value="F:peptidyl-prolyl cis-trans isomerase activity"/>
    <property type="evidence" value="ECO:0007669"/>
    <property type="project" value="UniProtKB-KW"/>
</dbReference>
<evidence type="ECO:0000256" key="5">
    <source>
        <dbReference type="ARBA" id="ARBA00023235"/>
    </source>
</evidence>
<keyword evidence="5 6" id="KW-0413">Isomerase</keyword>
<evidence type="ECO:0000259" key="8">
    <source>
        <dbReference type="PROSITE" id="PS50198"/>
    </source>
</evidence>
<evidence type="ECO:0000256" key="6">
    <source>
        <dbReference type="PROSITE-ProRule" id="PRU00278"/>
    </source>
</evidence>
<proteinExistence type="predicted"/>
<reference evidence="9 10" key="1">
    <citation type="submission" date="2020-02" db="EMBL/GenBank/DDBJ databases">
        <title>Genomic and physiological characterization of two novel Nitrospinaceae genera.</title>
        <authorList>
            <person name="Mueller A.J."/>
            <person name="Jung M.-Y."/>
            <person name="Strachan C.R."/>
            <person name="Herbold C.W."/>
            <person name="Kirkegaard R.H."/>
            <person name="Daims H."/>
        </authorList>
    </citation>
    <scope>NUCLEOTIDE SEQUENCE [LARGE SCALE GENOMIC DNA]</scope>
    <source>
        <strain evidence="9">EB</strain>
    </source>
</reference>
<dbReference type="EC" id="5.2.1.8" evidence="2"/>
<dbReference type="Pfam" id="PF00639">
    <property type="entry name" value="Rotamase"/>
    <property type="match status" value="1"/>
</dbReference>
<feature type="domain" description="PpiC" evidence="8">
    <location>
        <begin position="185"/>
        <end position="305"/>
    </location>
</feature>
<dbReference type="Pfam" id="PF13624">
    <property type="entry name" value="SurA_N_3"/>
    <property type="match status" value="1"/>
</dbReference>
<dbReference type="InterPro" id="IPR046357">
    <property type="entry name" value="PPIase_dom_sf"/>
</dbReference>
<evidence type="ECO:0000256" key="2">
    <source>
        <dbReference type="ARBA" id="ARBA00013194"/>
    </source>
</evidence>
<evidence type="ECO:0000313" key="10">
    <source>
        <dbReference type="Proteomes" id="UP000594688"/>
    </source>
</evidence>
<evidence type="ECO:0000256" key="7">
    <source>
        <dbReference type="SAM" id="SignalP"/>
    </source>
</evidence>